<evidence type="ECO:0000256" key="2">
    <source>
        <dbReference type="SAM" id="Phobius"/>
    </source>
</evidence>
<evidence type="ECO:0000256" key="1">
    <source>
        <dbReference type="SAM" id="MobiDB-lite"/>
    </source>
</evidence>
<feature type="transmembrane region" description="Helical" evidence="2">
    <location>
        <begin position="73"/>
        <end position="92"/>
    </location>
</feature>
<gene>
    <name evidence="4" type="ORF">KSB_61630</name>
</gene>
<dbReference type="Pfam" id="PF01548">
    <property type="entry name" value="DEDD_Tnp_IS110"/>
    <property type="match status" value="1"/>
</dbReference>
<dbReference type="PANTHER" id="PTHR33055">
    <property type="entry name" value="TRANSPOSASE FOR INSERTION SEQUENCE ELEMENT IS1111A"/>
    <property type="match status" value="1"/>
</dbReference>
<dbReference type="EMBL" id="BNJG01000002">
    <property type="protein sequence ID" value="GHO57688.1"/>
    <property type="molecule type" value="Genomic_DNA"/>
</dbReference>
<keyword evidence="2" id="KW-0812">Transmembrane</keyword>
<dbReference type="InterPro" id="IPR002525">
    <property type="entry name" value="Transp_IS110-like_N"/>
</dbReference>
<keyword evidence="5" id="KW-1185">Reference proteome</keyword>
<feature type="region of interest" description="Disordered" evidence="1">
    <location>
        <begin position="157"/>
        <end position="182"/>
    </location>
</feature>
<evidence type="ECO:0000313" key="4">
    <source>
        <dbReference type="EMBL" id="GHO57688.1"/>
    </source>
</evidence>
<protein>
    <recommendedName>
        <fullName evidence="3">Transposase IS110-like N-terminal domain-containing protein</fullName>
    </recommendedName>
</protein>
<accession>A0ABQ3UY37</accession>
<dbReference type="InterPro" id="IPR047650">
    <property type="entry name" value="Transpos_IS110"/>
</dbReference>
<sequence>MQACEQVVEYQLFVGVDIAALTATVAWQAPKQKPSKPIIIEQTPEGFSSLHQRLLRTGAKPDHMLVVMEATGIYWLALAAFLARLGYAVSIVNPAQAHHFAKALLKRAKTDAIDAQTLTQLAALLQPDAWTPPPAIYEELEQRLTQRESLLVMRGRVRNQRACSPTQSGRGSPRPPTNGGPG</sequence>
<feature type="domain" description="Transposase IS110-like N-terminal" evidence="3">
    <location>
        <begin position="14"/>
        <end position="160"/>
    </location>
</feature>
<evidence type="ECO:0000259" key="3">
    <source>
        <dbReference type="Pfam" id="PF01548"/>
    </source>
</evidence>
<evidence type="ECO:0000313" key="5">
    <source>
        <dbReference type="Proteomes" id="UP000654345"/>
    </source>
</evidence>
<keyword evidence="2" id="KW-0472">Membrane</keyword>
<dbReference type="RefSeq" id="WP_201374025.1">
    <property type="nucleotide sequence ID" value="NZ_BNJG01000002.1"/>
</dbReference>
<feature type="compositionally biased region" description="Polar residues" evidence="1">
    <location>
        <begin position="161"/>
        <end position="170"/>
    </location>
</feature>
<organism evidence="4 5">
    <name type="scientific">Ktedonobacter robiniae</name>
    <dbReference type="NCBI Taxonomy" id="2778365"/>
    <lineage>
        <taxon>Bacteria</taxon>
        <taxon>Bacillati</taxon>
        <taxon>Chloroflexota</taxon>
        <taxon>Ktedonobacteria</taxon>
        <taxon>Ktedonobacterales</taxon>
        <taxon>Ktedonobacteraceae</taxon>
        <taxon>Ktedonobacter</taxon>
    </lineage>
</organism>
<comment type="caution">
    <text evidence="4">The sequence shown here is derived from an EMBL/GenBank/DDBJ whole genome shotgun (WGS) entry which is preliminary data.</text>
</comment>
<proteinExistence type="predicted"/>
<feature type="compositionally biased region" description="Pro residues" evidence="1">
    <location>
        <begin position="173"/>
        <end position="182"/>
    </location>
</feature>
<reference evidence="4 5" key="1">
    <citation type="journal article" date="2021" name="Int. J. Syst. Evol. Microbiol.">
        <title>Reticulibacter mediterranei gen. nov., sp. nov., within the new family Reticulibacteraceae fam. nov., and Ktedonospora formicarum gen. nov., sp. nov., Ktedonobacter robiniae sp. nov., Dictyobacter formicarum sp. nov. and Dictyobacter arantiisoli sp. nov., belonging to the class Ktedonobacteria.</title>
        <authorList>
            <person name="Yabe S."/>
            <person name="Zheng Y."/>
            <person name="Wang C.M."/>
            <person name="Sakai Y."/>
            <person name="Abe K."/>
            <person name="Yokota A."/>
            <person name="Donadio S."/>
            <person name="Cavaletti L."/>
            <person name="Monciardini P."/>
        </authorList>
    </citation>
    <scope>NUCLEOTIDE SEQUENCE [LARGE SCALE GENOMIC DNA]</scope>
    <source>
        <strain evidence="4 5">SOSP1-30</strain>
    </source>
</reference>
<dbReference type="Proteomes" id="UP000654345">
    <property type="component" value="Unassembled WGS sequence"/>
</dbReference>
<name>A0ABQ3UY37_9CHLR</name>
<keyword evidence="2" id="KW-1133">Transmembrane helix</keyword>